<dbReference type="SUPFAM" id="SSF53474">
    <property type="entry name" value="alpha/beta-Hydrolases"/>
    <property type="match status" value="1"/>
</dbReference>
<sequence>MGDTGTDRRTVARSVAVAASVLLFGGTAGARAAAEAGSAAAAGRGLVLRLPAPTGPYPVGVTTLYLVDRARRDPWDAALPVRELMVTVLYPARTVRGRPRAPQMTASAAESFAGLVPFRVHPELPDAGVDWAATLTHARVGAPALPGRRPVVLYSPGGGDARTLGTVVAEELASRGRVVVAVDHPGDASEVEFPGTTAYRRDPLRPTVLRGDPRRTDPALFRTMIGTRVADLRFVLDRLAVLAAGGNPDAAGRALPEHLGRALDLRRVGVYGHSAGGTAAAQALHEDGRIAAAVDLECHLDHPPEAPGRPGEPFPVARCGVDRPLLLVNTDGFPDRRGLEASWSAVFARPGGRVVRRRLDDAAHGVFTDYAAMAPRMQAAGLMTRAERIRLVGAVDPARSVPAVRGLVCGFLDRHLTAAGRDARD</sequence>
<dbReference type="PANTHER" id="PTHR10272">
    <property type="entry name" value="PLATELET-ACTIVATING FACTOR ACETYLHYDROLASE"/>
    <property type="match status" value="1"/>
</dbReference>
<gene>
    <name evidence="4" type="ORF">ABZ508_08495</name>
</gene>
<dbReference type="Proteomes" id="UP001550378">
    <property type="component" value="Unassembled WGS sequence"/>
</dbReference>
<evidence type="ECO:0000256" key="2">
    <source>
        <dbReference type="ARBA" id="ARBA00022963"/>
    </source>
</evidence>
<keyword evidence="2" id="KW-0442">Lipid degradation</keyword>
<dbReference type="GO" id="GO:0016787">
    <property type="term" value="F:hydrolase activity"/>
    <property type="evidence" value="ECO:0007669"/>
    <property type="project" value="UniProtKB-KW"/>
</dbReference>
<evidence type="ECO:0000313" key="5">
    <source>
        <dbReference type="Proteomes" id="UP001550378"/>
    </source>
</evidence>
<evidence type="ECO:0000256" key="1">
    <source>
        <dbReference type="ARBA" id="ARBA00022801"/>
    </source>
</evidence>
<keyword evidence="5" id="KW-1185">Reference proteome</keyword>
<dbReference type="PROSITE" id="PS51318">
    <property type="entry name" value="TAT"/>
    <property type="match status" value="1"/>
</dbReference>
<evidence type="ECO:0000256" key="3">
    <source>
        <dbReference type="ARBA" id="ARBA00023098"/>
    </source>
</evidence>
<keyword evidence="3" id="KW-0443">Lipid metabolism</keyword>
<evidence type="ECO:0000313" key="4">
    <source>
        <dbReference type="EMBL" id="MEU0707403.1"/>
    </source>
</evidence>
<protein>
    <submittedName>
        <fullName evidence="4">Alpha/beta hydrolase</fullName>
    </submittedName>
</protein>
<dbReference type="InterPro" id="IPR006311">
    <property type="entry name" value="TAT_signal"/>
</dbReference>
<dbReference type="Pfam" id="PF03403">
    <property type="entry name" value="PAF-AH_p_II"/>
    <property type="match status" value="1"/>
</dbReference>
<organism evidence="4 5">
    <name type="scientific">Streptomyces lavendulocolor</name>
    <dbReference type="NCBI Taxonomy" id="67316"/>
    <lineage>
        <taxon>Bacteria</taxon>
        <taxon>Bacillati</taxon>
        <taxon>Actinomycetota</taxon>
        <taxon>Actinomycetes</taxon>
        <taxon>Kitasatosporales</taxon>
        <taxon>Streptomycetaceae</taxon>
        <taxon>Streptomyces</taxon>
    </lineage>
</organism>
<name>A0ABV2W2K3_9ACTN</name>
<comment type="caution">
    <text evidence="4">The sequence shown here is derived from an EMBL/GenBank/DDBJ whole genome shotgun (WGS) entry which is preliminary data.</text>
</comment>
<dbReference type="PANTHER" id="PTHR10272:SF0">
    <property type="entry name" value="PLATELET-ACTIVATING FACTOR ACETYLHYDROLASE"/>
    <property type="match status" value="1"/>
</dbReference>
<dbReference type="InterPro" id="IPR029058">
    <property type="entry name" value="AB_hydrolase_fold"/>
</dbReference>
<dbReference type="EMBL" id="JBEXZR010000005">
    <property type="protein sequence ID" value="MEU0707403.1"/>
    <property type="molecule type" value="Genomic_DNA"/>
</dbReference>
<keyword evidence="1 4" id="KW-0378">Hydrolase</keyword>
<accession>A0ABV2W2K3</accession>
<dbReference type="RefSeq" id="WP_359806315.1">
    <property type="nucleotide sequence ID" value="NZ_JBEXZQ010000021.1"/>
</dbReference>
<proteinExistence type="predicted"/>
<reference evidence="4 5" key="1">
    <citation type="submission" date="2024-06" db="EMBL/GenBank/DDBJ databases">
        <title>The Natural Products Discovery Center: Release of the First 8490 Sequenced Strains for Exploring Actinobacteria Biosynthetic Diversity.</title>
        <authorList>
            <person name="Kalkreuter E."/>
            <person name="Kautsar S.A."/>
            <person name="Yang D."/>
            <person name="Bader C.D."/>
            <person name="Teijaro C.N."/>
            <person name="Fluegel L."/>
            <person name="Davis C.M."/>
            <person name="Simpson J.R."/>
            <person name="Lauterbach L."/>
            <person name="Steele A.D."/>
            <person name="Gui C."/>
            <person name="Meng S."/>
            <person name="Li G."/>
            <person name="Viehrig K."/>
            <person name="Ye F."/>
            <person name="Su P."/>
            <person name="Kiefer A.F."/>
            <person name="Nichols A."/>
            <person name="Cepeda A.J."/>
            <person name="Yan W."/>
            <person name="Fan B."/>
            <person name="Jiang Y."/>
            <person name="Adhikari A."/>
            <person name="Zheng C.-J."/>
            <person name="Schuster L."/>
            <person name="Cowan T.M."/>
            <person name="Smanski M.J."/>
            <person name="Chevrette M.G."/>
            <person name="De Carvalho L.P.S."/>
            <person name="Shen B."/>
        </authorList>
    </citation>
    <scope>NUCLEOTIDE SEQUENCE [LARGE SCALE GENOMIC DNA]</scope>
    <source>
        <strain evidence="4 5">NPDC006337</strain>
    </source>
</reference>
<dbReference type="Gene3D" id="3.40.50.1820">
    <property type="entry name" value="alpha/beta hydrolase"/>
    <property type="match status" value="1"/>
</dbReference>